<reference evidence="2 3" key="1">
    <citation type="submission" date="2020-09" db="EMBL/GenBank/DDBJ databases">
        <title>Investigation of environmental microbe.</title>
        <authorList>
            <person name="Ou Y."/>
            <person name="Kang Q."/>
        </authorList>
    </citation>
    <scope>NUCLEOTIDE SEQUENCE [LARGE SCALE GENOMIC DNA]</scope>
    <source>
        <strain evidence="2 3">KJZ-9</strain>
    </source>
</reference>
<organism evidence="2 3">
    <name type="scientific">Rothia amarae</name>
    <dbReference type="NCBI Taxonomy" id="169480"/>
    <lineage>
        <taxon>Bacteria</taxon>
        <taxon>Bacillati</taxon>
        <taxon>Actinomycetota</taxon>
        <taxon>Actinomycetes</taxon>
        <taxon>Micrococcales</taxon>
        <taxon>Micrococcaceae</taxon>
        <taxon>Rothia</taxon>
    </lineage>
</organism>
<protein>
    <submittedName>
        <fullName evidence="2">DUF1801 domain-containing protein</fullName>
    </submittedName>
</protein>
<dbReference type="Proteomes" id="UP000516421">
    <property type="component" value="Chromosome"/>
</dbReference>
<evidence type="ECO:0000313" key="3">
    <source>
        <dbReference type="Proteomes" id="UP000516421"/>
    </source>
</evidence>
<dbReference type="InterPro" id="IPR014922">
    <property type="entry name" value="YdhG-like"/>
</dbReference>
<feature type="domain" description="YdhG-like" evidence="1">
    <location>
        <begin position="31"/>
        <end position="133"/>
    </location>
</feature>
<sequence length="140" mass="15819">MKNLPKKTLPTDQPVEEFLDTAATARRVREGHELLKIFTEASGEKAVMWGPSMVGFSQFNYMSPANKRTKGIWPKTAFSPRKAKISLYGLKDLPEGKELLPQLGKYTEGMGCVYVNKLEDIDLNVLRQLIAIAMTFPDQW</sequence>
<dbReference type="AlphaFoldDB" id="A0A7H2BJ02"/>
<dbReference type="RefSeq" id="WP_190617189.1">
    <property type="nucleotide sequence ID" value="NZ_CP061538.1"/>
</dbReference>
<evidence type="ECO:0000259" key="1">
    <source>
        <dbReference type="Pfam" id="PF08818"/>
    </source>
</evidence>
<accession>A0A7H2BJ02</accession>
<keyword evidence="3" id="KW-1185">Reference proteome</keyword>
<evidence type="ECO:0000313" key="2">
    <source>
        <dbReference type="EMBL" id="QNV39648.1"/>
    </source>
</evidence>
<proteinExistence type="predicted"/>
<name>A0A7H2BJ02_9MICC</name>
<dbReference type="Pfam" id="PF08818">
    <property type="entry name" value="DUF1801"/>
    <property type="match status" value="1"/>
</dbReference>
<dbReference type="EMBL" id="CP061538">
    <property type="protein sequence ID" value="QNV39648.1"/>
    <property type="molecule type" value="Genomic_DNA"/>
</dbReference>
<gene>
    <name evidence="2" type="ORF">IDM48_09850</name>
</gene>
<dbReference type="KEGG" id="rama:IDM48_09850"/>